<sequence length="68" mass="7820">MPHLQNLHYLHCSSDSFIADPILPCHVTHPWQQSHSATSILSLVCCFLHRYCLYSVLAPPDPFYAIPW</sequence>
<comment type="caution">
    <text evidence="1">The sequence shown here is derived from an EMBL/GenBank/DDBJ whole genome shotgun (WGS) entry which is preliminary data.</text>
</comment>
<reference evidence="1 2" key="1">
    <citation type="submission" date="2023-11" db="EMBL/GenBank/DDBJ databases">
        <title>Halocaridina rubra genome assembly.</title>
        <authorList>
            <person name="Smith C."/>
        </authorList>
    </citation>
    <scope>NUCLEOTIDE SEQUENCE [LARGE SCALE GENOMIC DNA]</scope>
    <source>
        <strain evidence="1">EP-1</strain>
        <tissue evidence="1">Whole</tissue>
    </source>
</reference>
<proteinExistence type="predicted"/>
<dbReference type="AlphaFoldDB" id="A0AAN9AGT1"/>
<keyword evidence="2" id="KW-1185">Reference proteome</keyword>
<dbReference type="Proteomes" id="UP001381693">
    <property type="component" value="Unassembled WGS sequence"/>
</dbReference>
<accession>A0AAN9AGT1</accession>
<organism evidence="1 2">
    <name type="scientific">Halocaridina rubra</name>
    <name type="common">Hawaiian red shrimp</name>
    <dbReference type="NCBI Taxonomy" id="373956"/>
    <lineage>
        <taxon>Eukaryota</taxon>
        <taxon>Metazoa</taxon>
        <taxon>Ecdysozoa</taxon>
        <taxon>Arthropoda</taxon>
        <taxon>Crustacea</taxon>
        <taxon>Multicrustacea</taxon>
        <taxon>Malacostraca</taxon>
        <taxon>Eumalacostraca</taxon>
        <taxon>Eucarida</taxon>
        <taxon>Decapoda</taxon>
        <taxon>Pleocyemata</taxon>
        <taxon>Caridea</taxon>
        <taxon>Atyoidea</taxon>
        <taxon>Atyidae</taxon>
        <taxon>Halocaridina</taxon>
    </lineage>
</organism>
<protein>
    <submittedName>
        <fullName evidence="1">Uncharacterized protein</fullName>
    </submittedName>
</protein>
<gene>
    <name evidence="1" type="ORF">SK128_022207</name>
</gene>
<name>A0AAN9AGT1_HALRR</name>
<dbReference type="EMBL" id="JAXCGZ010000118">
    <property type="protein sequence ID" value="KAK7086655.1"/>
    <property type="molecule type" value="Genomic_DNA"/>
</dbReference>
<evidence type="ECO:0000313" key="2">
    <source>
        <dbReference type="Proteomes" id="UP001381693"/>
    </source>
</evidence>
<evidence type="ECO:0000313" key="1">
    <source>
        <dbReference type="EMBL" id="KAK7086655.1"/>
    </source>
</evidence>